<organism evidence="1 2">
    <name type="scientific">Pleuronectes platessa</name>
    <name type="common">European plaice</name>
    <dbReference type="NCBI Taxonomy" id="8262"/>
    <lineage>
        <taxon>Eukaryota</taxon>
        <taxon>Metazoa</taxon>
        <taxon>Chordata</taxon>
        <taxon>Craniata</taxon>
        <taxon>Vertebrata</taxon>
        <taxon>Euteleostomi</taxon>
        <taxon>Actinopterygii</taxon>
        <taxon>Neopterygii</taxon>
        <taxon>Teleostei</taxon>
        <taxon>Neoteleostei</taxon>
        <taxon>Acanthomorphata</taxon>
        <taxon>Carangaria</taxon>
        <taxon>Pleuronectiformes</taxon>
        <taxon>Pleuronectoidei</taxon>
        <taxon>Pleuronectidae</taxon>
        <taxon>Pleuronectes</taxon>
    </lineage>
</organism>
<reference evidence="1" key="1">
    <citation type="submission" date="2020-03" db="EMBL/GenBank/DDBJ databases">
        <authorList>
            <person name="Weist P."/>
        </authorList>
    </citation>
    <scope>NUCLEOTIDE SEQUENCE</scope>
</reference>
<keyword evidence="2" id="KW-1185">Reference proteome</keyword>
<dbReference type="AlphaFoldDB" id="A0A9N7Z690"/>
<proteinExistence type="predicted"/>
<evidence type="ECO:0000313" key="2">
    <source>
        <dbReference type="Proteomes" id="UP001153269"/>
    </source>
</evidence>
<dbReference type="Proteomes" id="UP001153269">
    <property type="component" value="Unassembled WGS sequence"/>
</dbReference>
<protein>
    <submittedName>
        <fullName evidence="1">Uncharacterized protein</fullName>
    </submittedName>
</protein>
<comment type="caution">
    <text evidence="1">The sequence shown here is derived from an EMBL/GenBank/DDBJ whole genome shotgun (WGS) entry which is preliminary data.</text>
</comment>
<accession>A0A9N7Z690</accession>
<gene>
    <name evidence="1" type="ORF">PLEPLA_LOCUS39558</name>
</gene>
<dbReference type="EMBL" id="CADEAL010004104">
    <property type="protein sequence ID" value="CAB1451831.1"/>
    <property type="molecule type" value="Genomic_DNA"/>
</dbReference>
<evidence type="ECO:0000313" key="1">
    <source>
        <dbReference type="EMBL" id="CAB1451831.1"/>
    </source>
</evidence>
<name>A0A9N7Z690_PLEPL</name>
<sequence length="175" mass="18942">MCDPVAVGQGLDARLNMEAHVCEGVEEEEMRIFNAAAALFESLGLNKDRGLADWAAREAVYAEMHQVCHGRGVAACKAVCLGIELEKEGAPGRCHEHHTNCTPACTSQPLTHLEGWATLQWINVALKINAEQRATTQPEAVKRETAGDEPTGHQLDACNVEGLKRTLCLLCDEGP</sequence>